<dbReference type="RefSeq" id="WP_406608037.1">
    <property type="nucleotide sequence ID" value="NZ_PFKO01000291.1"/>
</dbReference>
<evidence type="ECO:0000313" key="1">
    <source>
        <dbReference type="EMBL" id="PIY31849.1"/>
    </source>
</evidence>
<evidence type="ECO:0000313" key="2">
    <source>
        <dbReference type="Proteomes" id="UP000230646"/>
    </source>
</evidence>
<gene>
    <name evidence="1" type="ORF">COZ07_07780</name>
</gene>
<organism evidence="1 2">
    <name type="scientific">Candidatus Infernicultor aquiphilus</name>
    <dbReference type="NCBI Taxonomy" id="1805029"/>
    <lineage>
        <taxon>Bacteria</taxon>
        <taxon>Pseudomonadati</taxon>
        <taxon>Atribacterota</taxon>
        <taxon>Candidatus Phoenicimicrobiia</taxon>
        <taxon>Candidatus Pheonicimicrobiales</taxon>
        <taxon>Candidatus Phoenicimicrobiaceae</taxon>
        <taxon>Candidatus Infernicultor</taxon>
    </lineage>
</organism>
<sequence length="75" mass="8972">MTLQSIIFHKYRMLIPSSTWGRLGRLKKRYGQDTVEKAIEYINNKPQNIHHLFNLIEIRCQQIINNTETVDIFKL</sequence>
<accession>A0A2M7PMN1</accession>
<reference evidence="1 2" key="1">
    <citation type="submission" date="2017-09" db="EMBL/GenBank/DDBJ databases">
        <title>Depth-based differentiation of microbial function through sediment-hosted aquifers and enrichment of novel symbionts in the deep terrestrial subsurface.</title>
        <authorList>
            <person name="Probst A.J."/>
            <person name="Ladd B."/>
            <person name="Jarett J.K."/>
            <person name="Geller-Mcgrath D.E."/>
            <person name="Sieber C.M."/>
            <person name="Emerson J.B."/>
            <person name="Anantharaman K."/>
            <person name="Thomas B.C."/>
            <person name="Malmstrom R."/>
            <person name="Stieglmeier M."/>
            <person name="Klingl A."/>
            <person name="Woyke T."/>
            <person name="Ryan C.M."/>
            <person name="Banfield J.F."/>
        </authorList>
    </citation>
    <scope>NUCLEOTIDE SEQUENCE [LARGE SCALE GENOMIC DNA]</scope>
    <source>
        <strain evidence="1">CG_4_10_14_3_um_filter_34_13</strain>
    </source>
</reference>
<protein>
    <recommendedName>
        <fullName evidence="3">Transposase</fullName>
    </recommendedName>
</protein>
<dbReference type="EMBL" id="PFKO01000291">
    <property type="protein sequence ID" value="PIY31849.1"/>
    <property type="molecule type" value="Genomic_DNA"/>
</dbReference>
<dbReference type="Proteomes" id="UP000230646">
    <property type="component" value="Unassembled WGS sequence"/>
</dbReference>
<comment type="caution">
    <text evidence="1">The sequence shown here is derived from an EMBL/GenBank/DDBJ whole genome shotgun (WGS) entry which is preliminary data.</text>
</comment>
<evidence type="ECO:0008006" key="3">
    <source>
        <dbReference type="Google" id="ProtNLM"/>
    </source>
</evidence>
<name>A0A2M7PMN1_9BACT</name>
<dbReference type="AlphaFoldDB" id="A0A2M7PMN1"/>
<proteinExistence type="predicted"/>